<dbReference type="EC" id="2.1.2.9" evidence="2 5"/>
<evidence type="ECO:0000313" key="8">
    <source>
        <dbReference type="EMBL" id="MBR8463608.1"/>
    </source>
</evidence>
<accession>A0ABS5HH81</accession>
<dbReference type="InterPro" id="IPR036477">
    <property type="entry name" value="Formyl_transf_N_sf"/>
</dbReference>
<dbReference type="InterPro" id="IPR005794">
    <property type="entry name" value="Fmt"/>
</dbReference>
<dbReference type="PANTHER" id="PTHR11138:SF5">
    <property type="entry name" value="METHIONYL-TRNA FORMYLTRANSFERASE, MITOCHONDRIAL"/>
    <property type="match status" value="1"/>
</dbReference>
<dbReference type="SUPFAM" id="SSF50486">
    <property type="entry name" value="FMT C-terminal domain-like"/>
    <property type="match status" value="1"/>
</dbReference>
<dbReference type="Pfam" id="PF00551">
    <property type="entry name" value="Formyl_trans_N"/>
    <property type="match status" value="1"/>
</dbReference>
<dbReference type="CDD" id="cd08704">
    <property type="entry name" value="Met_tRNA_FMT_C"/>
    <property type="match status" value="1"/>
</dbReference>
<name>A0ABS5HH81_9BACT</name>
<evidence type="ECO:0000259" key="6">
    <source>
        <dbReference type="Pfam" id="PF00551"/>
    </source>
</evidence>
<evidence type="ECO:0000256" key="2">
    <source>
        <dbReference type="ARBA" id="ARBA00012261"/>
    </source>
</evidence>
<dbReference type="InterPro" id="IPR005793">
    <property type="entry name" value="Formyl_trans_C"/>
</dbReference>
<evidence type="ECO:0000256" key="1">
    <source>
        <dbReference type="ARBA" id="ARBA00010699"/>
    </source>
</evidence>
<dbReference type="PANTHER" id="PTHR11138">
    <property type="entry name" value="METHIONYL-TRNA FORMYLTRANSFERASE"/>
    <property type="match status" value="1"/>
</dbReference>
<dbReference type="GO" id="GO:0004479">
    <property type="term" value="F:methionyl-tRNA formyltransferase activity"/>
    <property type="evidence" value="ECO:0007669"/>
    <property type="project" value="UniProtKB-EC"/>
</dbReference>
<dbReference type="SUPFAM" id="SSF53328">
    <property type="entry name" value="Formyltransferase"/>
    <property type="match status" value="1"/>
</dbReference>
<evidence type="ECO:0000259" key="7">
    <source>
        <dbReference type="Pfam" id="PF02911"/>
    </source>
</evidence>
<comment type="catalytic activity">
    <reaction evidence="5">
        <text>L-methionyl-tRNA(fMet) + (6R)-10-formyltetrahydrofolate = N-formyl-L-methionyl-tRNA(fMet) + (6S)-5,6,7,8-tetrahydrofolate + H(+)</text>
        <dbReference type="Rhea" id="RHEA:24380"/>
        <dbReference type="Rhea" id="RHEA-COMP:9952"/>
        <dbReference type="Rhea" id="RHEA-COMP:9953"/>
        <dbReference type="ChEBI" id="CHEBI:15378"/>
        <dbReference type="ChEBI" id="CHEBI:57453"/>
        <dbReference type="ChEBI" id="CHEBI:78530"/>
        <dbReference type="ChEBI" id="CHEBI:78844"/>
        <dbReference type="ChEBI" id="CHEBI:195366"/>
        <dbReference type="EC" id="2.1.2.9"/>
    </reaction>
</comment>
<comment type="function">
    <text evidence="5">Attaches a formyl group to the free amino group of methionyl-tRNA(fMet). The formyl group appears to play a dual role in the initiator identity of N-formylmethionyl-tRNA by promoting its recognition by IF2 and preventing the misappropriation of this tRNA by the elongation apparatus.</text>
</comment>
<dbReference type="RefSeq" id="WP_212141712.1">
    <property type="nucleotide sequence ID" value="NZ_JAGSSW010000002.1"/>
</dbReference>
<dbReference type="InterPro" id="IPR002376">
    <property type="entry name" value="Formyl_transf_N"/>
</dbReference>
<gene>
    <name evidence="5 8" type="primary">fmt</name>
    <name evidence="8" type="ORF">KDD93_03350</name>
</gene>
<keyword evidence="3 5" id="KW-0808">Transferase</keyword>
<dbReference type="Gene3D" id="3.40.50.12230">
    <property type="match status" value="1"/>
</dbReference>
<comment type="similarity">
    <text evidence="1 5">Belongs to the Fmt family.</text>
</comment>
<keyword evidence="4 5" id="KW-0648">Protein biosynthesis</keyword>
<dbReference type="InterPro" id="IPR041711">
    <property type="entry name" value="Met-tRNA-FMT_N"/>
</dbReference>
<evidence type="ECO:0000313" key="9">
    <source>
        <dbReference type="Proteomes" id="UP000682951"/>
    </source>
</evidence>
<evidence type="ECO:0000256" key="4">
    <source>
        <dbReference type="ARBA" id="ARBA00022917"/>
    </source>
</evidence>
<dbReference type="HAMAP" id="MF_00182">
    <property type="entry name" value="Formyl_trans"/>
    <property type="match status" value="1"/>
</dbReference>
<keyword evidence="9" id="KW-1185">Reference proteome</keyword>
<reference evidence="8 9" key="1">
    <citation type="submission" date="2021-04" db="EMBL/GenBank/DDBJ databases">
        <title>Molecular and phenotypic characterization and identification of bacterial isolates recovered from the Anatolian ground squirrels (Spermophilus xanthoprymnus) and which have the potential to form a new species in the Campylobacter genus.</title>
        <authorList>
            <person name="Aydin F."/>
            <person name="Abay S."/>
            <person name="Kayman T."/>
            <person name="Karakaya E."/>
            <person name="Mustak H.K."/>
            <person name="Mustak I.B."/>
            <person name="Bilgin N."/>
            <person name="Duzler A."/>
            <person name="Sahin O."/>
            <person name="Guran O."/>
            <person name="Saticioglu I.B."/>
        </authorList>
    </citation>
    <scope>NUCLEOTIDE SEQUENCE [LARGE SCALE GENOMIC DNA]</scope>
    <source>
        <strain evidence="9">faydin-G24</strain>
    </source>
</reference>
<feature type="domain" description="Formyl transferase N-terminal" evidence="6">
    <location>
        <begin position="1"/>
        <end position="154"/>
    </location>
</feature>
<dbReference type="CDD" id="cd08646">
    <property type="entry name" value="FMT_core_Met-tRNA-FMT_N"/>
    <property type="match status" value="1"/>
</dbReference>
<evidence type="ECO:0000256" key="3">
    <source>
        <dbReference type="ARBA" id="ARBA00022679"/>
    </source>
</evidence>
<comment type="caution">
    <text evidence="8">The sequence shown here is derived from an EMBL/GenBank/DDBJ whole genome shotgun (WGS) entry which is preliminary data.</text>
</comment>
<evidence type="ECO:0000256" key="5">
    <source>
        <dbReference type="HAMAP-Rule" id="MF_00182"/>
    </source>
</evidence>
<proteinExistence type="inferred from homology"/>
<dbReference type="EMBL" id="JAGSSW010000002">
    <property type="protein sequence ID" value="MBR8463608.1"/>
    <property type="molecule type" value="Genomic_DNA"/>
</dbReference>
<sequence length="303" mass="33570">MNVVFMGTPQYAVDILDALVNSDVNVVGVFTQPDKPIGRKQVLTPSEVKIYAQTHLKNVKIYEPKTLRDESVVSELVALKPDFIVVAAYGKILPKVVLDIAPCINLHASILPKYRGASPIQSALLNGEKQSGVTAMLMDEGLDTGDMLDFAYIDCQNLMADELFNALGKIGGELIVKTLKNFKNLIPIKQDESLATHCKKIQKSDGLINFEENAEQIYNKFRAYMPWPGIFTQSGLKILKLELVDTNGNVKSGEIFEIYKDSFVVGCKSGAIKIFYVQEPSKKAVAAVDYINGKRLRIGDFIY</sequence>
<feature type="binding site" evidence="5">
    <location>
        <begin position="109"/>
        <end position="112"/>
    </location>
    <ligand>
        <name>(6S)-5,6,7,8-tetrahydrofolate</name>
        <dbReference type="ChEBI" id="CHEBI:57453"/>
    </ligand>
</feature>
<dbReference type="InterPro" id="IPR011034">
    <property type="entry name" value="Formyl_transferase-like_C_sf"/>
</dbReference>
<dbReference type="Proteomes" id="UP000682951">
    <property type="component" value="Unassembled WGS sequence"/>
</dbReference>
<feature type="domain" description="Formyl transferase C-terminal" evidence="7">
    <location>
        <begin position="200"/>
        <end position="295"/>
    </location>
</feature>
<dbReference type="Pfam" id="PF02911">
    <property type="entry name" value="Formyl_trans_C"/>
    <property type="match status" value="1"/>
</dbReference>
<protein>
    <recommendedName>
        <fullName evidence="2 5">Methionyl-tRNA formyltransferase</fullName>
        <ecNumber evidence="2 5">2.1.2.9</ecNumber>
    </recommendedName>
</protein>
<dbReference type="NCBIfam" id="TIGR00460">
    <property type="entry name" value="fmt"/>
    <property type="match status" value="1"/>
</dbReference>
<organism evidence="8 9">
    <name type="scientific">Campylobacter anatolicus</name>
    <dbReference type="NCBI Taxonomy" id="2829105"/>
    <lineage>
        <taxon>Bacteria</taxon>
        <taxon>Pseudomonadati</taxon>
        <taxon>Campylobacterota</taxon>
        <taxon>Epsilonproteobacteria</taxon>
        <taxon>Campylobacterales</taxon>
        <taxon>Campylobacteraceae</taxon>
        <taxon>Campylobacter</taxon>
    </lineage>
</organism>
<dbReference type="InterPro" id="IPR044135">
    <property type="entry name" value="Met-tRNA-FMT_C"/>
</dbReference>